<protein>
    <submittedName>
        <fullName evidence="2">TonB-dependent receptor</fullName>
    </submittedName>
</protein>
<accession>R9GU08</accession>
<dbReference type="AlphaFoldDB" id="R9GU08"/>
<gene>
    <name evidence="2" type="ORF">ADIARSV_1459</name>
</gene>
<name>R9GU08_9SPHI</name>
<dbReference type="SUPFAM" id="SSF56935">
    <property type="entry name" value="Porins"/>
    <property type="match status" value="1"/>
</dbReference>
<dbReference type="InterPro" id="IPR008969">
    <property type="entry name" value="CarboxyPept-like_regulatory"/>
</dbReference>
<reference evidence="2 3" key="1">
    <citation type="journal article" date="2013" name="Genome Announc.">
        <title>Draft Genome Sequence of Arcticibacter svalbardensis Strain MN12-7T, a Member of the Family Sphingobacteriaceae Isolated from an Arctic Soil Sample.</title>
        <authorList>
            <person name="Shivaji S."/>
            <person name="Ara S."/>
            <person name="Prasad S."/>
            <person name="Manasa B.P."/>
            <person name="Begum Z."/>
            <person name="Singh A."/>
            <person name="Kumar Pinnaka A."/>
        </authorList>
    </citation>
    <scope>NUCLEOTIDE SEQUENCE [LARGE SCALE GENOMIC DNA]</scope>
    <source>
        <strain evidence="2 3">MN12-7</strain>
    </source>
</reference>
<feature type="transmembrane region" description="Helical" evidence="1">
    <location>
        <begin position="20"/>
        <end position="41"/>
    </location>
</feature>
<proteinExistence type="predicted"/>
<dbReference type="eggNOG" id="COG1629">
    <property type="taxonomic scope" value="Bacteria"/>
</dbReference>
<keyword evidence="2" id="KW-0675">Receptor</keyword>
<keyword evidence="1" id="KW-0472">Membrane</keyword>
<dbReference type="STRING" id="1150600.ADIARSV_1459"/>
<keyword evidence="1" id="KW-0812">Transmembrane</keyword>
<dbReference type="Gene3D" id="2.170.130.10">
    <property type="entry name" value="TonB-dependent receptor, plug domain"/>
    <property type="match status" value="1"/>
</dbReference>
<dbReference type="Gene3D" id="2.60.40.1120">
    <property type="entry name" value="Carboxypeptidase-like, regulatory domain"/>
    <property type="match status" value="1"/>
</dbReference>
<dbReference type="Proteomes" id="UP000014174">
    <property type="component" value="Unassembled WGS sequence"/>
</dbReference>
<evidence type="ECO:0000313" key="3">
    <source>
        <dbReference type="Proteomes" id="UP000014174"/>
    </source>
</evidence>
<organism evidence="2 3">
    <name type="scientific">Arcticibacter svalbardensis MN12-7</name>
    <dbReference type="NCBI Taxonomy" id="1150600"/>
    <lineage>
        <taxon>Bacteria</taxon>
        <taxon>Pseudomonadati</taxon>
        <taxon>Bacteroidota</taxon>
        <taxon>Sphingobacteriia</taxon>
        <taxon>Sphingobacteriales</taxon>
        <taxon>Sphingobacteriaceae</taxon>
        <taxon>Arcticibacter</taxon>
    </lineage>
</organism>
<dbReference type="SUPFAM" id="SSF49464">
    <property type="entry name" value="Carboxypeptidase regulatory domain-like"/>
    <property type="match status" value="1"/>
</dbReference>
<comment type="caution">
    <text evidence="2">The sequence shown here is derived from an EMBL/GenBank/DDBJ whole genome shotgun (WGS) entry which is preliminary data.</text>
</comment>
<keyword evidence="1" id="KW-1133">Transmembrane helix</keyword>
<dbReference type="InterPro" id="IPR037066">
    <property type="entry name" value="Plug_dom_sf"/>
</dbReference>
<evidence type="ECO:0000256" key="1">
    <source>
        <dbReference type="SAM" id="Phobius"/>
    </source>
</evidence>
<keyword evidence="3" id="KW-1185">Reference proteome</keyword>
<dbReference type="Pfam" id="PF13620">
    <property type="entry name" value="CarboxypepD_reg"/>
    <property type="match status" value="1"/>
</dbReference>
<dbReference type="EMBL" id="AQPN01000054">
    <property type="protein sequence ID" value="EOR95347.1"/>
    <property type="molecule type" value="Genomic_DNA"/>
</dbReference>
<sequence length="384" mass="42782">MQEQLNEKNRSIMRLEENRAVTPTYIIIRWCTFLFFFQIFLANGQNIGEIEIIGRLRDSRGEPISFATVLVKGATSSQIIKSTQSNDKGMFRLELSSPQQLTLEIRMIGFEVYTKTDLFANVDQIDLGTIELKETSIMLKGVVIKSEKPFIENQAGKIVVNLENEILSNGLSVVDLMNQLPGVQITPDDQIKLNGRGITIFIDGKATPLSTEALQGMLRGMNSSNLQKIELITNPSSKYNAEGSGGIINLVKKKNHKEGLTGSVYGGYQYGKYGRPNAGVVLNFKNKLYNVFLSGDYSYTKYILDANINSSFFSADQQLQSESMSMIRSIRSNRSVSPSIGVDLYLSRNTTLSLSGNLGDQNFEKNGKPILFSYNLTKTLFLPI</sequence>
<evidence type="ECO:0000313" key="2">
    <source>
        <dbReference type="EMBL" id="EOR95347.1"/>
    </source>
</evidence>